<name>A0ABX0JWL5_9PROT</name>
<dbReference type="RefSeq" id="WP_173585238.1">
    <property type="nucleotide sequence ID" value="NZ_WOTB01000081.1"/>
</dbReference>
<protein>
    <submittedName>
        <fullName evidence="2">Uncharacterized protein</fullName>
    </submittedName>
</protein>
<evidence type="ECO:0000313" key="3">
    <source>
        <dbReference type="Proteomes" id="UP000635278"/>
    </source>
</evidence>
<sequence length="59" mass="6484">MAANQSLEVDPSAVLPGLKSGRESGAAVHFAFTGIIEVCVVVFVAITIILVWRWWNTRR</sequence>
<comment type="caution">
    <text evidence="2">The sequence shown here is derived from an EMBL/GenBank/DDBJ whole genome shotgun (WGS) entry which is preliminary data.</text>
</comment>
<proteinExistence type="predicted"/>
<dbReference type="Proteomes" id="UP000635278">
    <property type="component" value="Unassembled WGS sequence"/>
</dbReference>
<gene>
    <name evidence="2" type="ORF">GOB93_20550</name>
</gene>
<keyword evidence="1" id="KW-0812">Transmembrane</keyword>
<evidence type="ECO:0000313" key="2">
    <source>
        <dbReference type="EMBL" id="NHN86946.1"/>
    </source>
</evidence>
<organism evidence="2 3">
    <name type="scientific">Acetobacter musti</name>
    <dbReference type="NCBI Taxonomy" id="864732"/>
    <lineage>
        <taxon>Bacteria</taxon>
        <taxon>Pseudomonadati</taxon>
        <taxon>Pseudomonadota</taxon>
        <taxon>Alphaproteobacteria</taxon>
        <taxon>Acetobacterales</taxon>
        <taxon>Acetobacteraceae</taxon>
        <taxon>Acetobacter</taxon>
    </lineage>
</organism>
<evidence type="ECO:0000256" key="1">
    <source>
        <dbReference type="SAM" id="Phobius"/>
    </source>
</evidence>
<keyword evidence="1" id="KW-1133">Transmembrane helix</keyword>
<feature type="transmembrane region" description="Helical" evidence="1">
    <location>
        <begin position="26"/>
        <end position="52"/>
    </location>
</feature>
<reference evidence="2 3" key="1">
    <citation type="journal article" date="2020" name="Int. J. Syst. Evol. Microbiol.">
        <title>Novel acetic acid bacteria from cider fermentations: Acetobacter conturbans sp. nov. and Acetobacter fallax sp. nov.</title>
        <authorList>
            <person name="Sombolestani A.S."/>
            <person name="Cleenwerck I."/>
            <person name="Cnockaert M."/>
            <person name="Borremans W."/>
            <person name="Wieme A.D."/>
            <person name="De Vuyst L."/>
            <person name="Vandamme P."/>
        </authorList>
    </citation>
    <scope>NUCLEOTIDE SEQUENCE [LARGE SCALE GENOMIC DNA]</scope>
    <source>
        <strain evidence="2 3">LMG 30640</strain>
    </source>
</reference>
<keyword evidence="3" id="KW-1185">Reference proteome</keyword>
<keyword evidence="1" id="KW-0472">Membrane</keyword>
<accession>A0ABX0JWL5</accession>
<dbReference type="EMBL" id="WOTB01000081">
    <property type="protein sequence ID" value="NHN86946.1"/>
    <property type="molecule type" value="Genomic_DNA"/>
</dbReference>